<dbReference type="EMBL" id="CP032869">
    <property type="protein sequence ID" value="AYL95178.1"/>
    <property type="molecule type" value="Genomic_DNA"/>
</dbReference>
<dbReference type="KEGG" id="muh:HYN43_007665"/>
<dbReference type="InterPro" id="IPR019734">
    <property type="entry name" value="TPR_rpt"/>
</dbReference>
<dbReference type="SUPFAM" id="SSF48452">
    <property type="entry name" value="TPR-like"/>
    <property type="match status" value="1"/>
</dbReference>
<feature type="signal peptide" evidence="2">
    <location>
        <begin position="1"/>
        <end position="27"/>
    </location>
</feature>
<gene>
    <name evidence="3" type="ORF">HYN43_007665</name>
</gene>
<dbReference type="PANTHER" id="PTHR48098">
    <property type="entry name" value="ENTEROCHELIN ESTERASE-RELATED"/>
    <property type="match status" value="1"/>
</dbReference>
<dbReference type="Proteomes" id="UP000270046">
    <property type="component" value="Chromosome"/>
</dbReference>
<dbReference type="AlphaFoldDB" id="A0A494VV63"/>
<dbReference type="Gene3D" id="1.25.40.10">
    <property type="entry name" value="Tetratricopeptide repeat domain"/>
    <property type="match status" value="1"/>
</dbReference>
<feature type="repeat" description="TPR" evidence="1">
    <location>
        <begin position="353"/>
        <end position="386"/>
    </location>
</feature>
<dbReference type="InterPro" id="IPR000801">
    <property type="entry name" value="Esterase-like"/>
</dbReference>
<accession>A0A494VV63</accession>
<evidence type="ECO:0000256" key="1">
    <source>
        <dbReference type="PROSITE-ProRule" id="PRU00339"/>
    </source>
</evidence>
<keyword evidence="2" id="KW-0732">Signal</keyword>
<organism evidence="3 4">
    <name type="scientific">Mucilaginibacter celer</name>
    <dbReference type="NCBI Taxonomy" id="2305508"/>
    <lineage>
        <taxon>Bacteria</taxon>
        <taxon>Pseudomonadati</taxon>
        <taxon>Bacteroidota</taxon>
        <taxon>Sphingobacteriia</taxon>
        <taxon>Sphingobacteriales</taxon>
        <taxon>Sphingobacteriaceae</taxon>
        <taxon>Mucilaginibacter</taxon>
    </lineage>
</organism>
<dbReference type="RefSeq" id="WP_119408882.1">
    <property type="nucleotide sequence ID" value="NZ_CP032869.1"/>
</dbReference>
<dbReference type="Gene3D" id="3.40.50.1820">
    <property type="entry name" value="alpha/beta hydrolase"/>
    <property type="match status" value="1"/>
</dbReference>
<evidence type="ECO:0000313" key="4">
    <source>
        <dbReference type="Proteomes" id="UP000270046"/>
    </source>
</evidence>
<dbReference type="PANTHER" id="PTHR48098:SF6">
    <property type="entry name" value="FERRI-BACILLIBACTIN ESTERASE BESA"/>
    <property type="match status" value="1"/>
</dbReference>
<dbReference type="Pfam" id="PF00756">
    <property type="entry name" value="Esterase"/>
    <property type="match status" value="1"/>
</dbReference>
<feature type="chain" id="PRO_5019796004" evidence="2">
    <location>
        <begin position="28"/>
        <end position="398"/>
    </location>
</feature>
<dbReference type="InterPro" id="IPR029058">
    <property type="entry name" value="AB_hydrolase_fold"/>
</dbReference>
<dbReference type="OrthoDB" id="9784036at2"/>
<keyword evidence="4" id="KW-1185">Reference proteome</keyword>
<name>A0A494VV63_9SPHI</name>
<dbReference type="PROSITE" id="PS50293">
    <property type="entry name" value="TPR_REGION"/>
    <property type="match status" value="1"/>
</dbReference>
<sequence>MVKKSSFTRSAIGLVALSLVITGKLFAQKSDTGHIAVTKFVTIHSTILNEDRKLHIYTPAVMGDSSFNNEPMPVLYVMDAEALSALVSSQVNYLSINYGLLPRMIVVSTCNYSYDRIHDLTPTHFITGYEGKPDSSFKTSGGGEKFLQFMREEVIPYVEKHYKTQPFRVFAGHSLGGLMTTYCLFHYPDMFNAYLAISPALWVNNDAGVADAASKMKSPIAEKKFFFMSDGNEGERFHTPVAKLDSLISSKKLTNFNYQFIHYNDESHGSEPVKAFYDGLRLIYRRYELSPADTTALSIQKHYSDLAAAYGYHLLPPEVDINAIAYYWLSKSWKMDDAIALFRMNTISYPMSFNAYDSLGDGYAKKGDKVKAIENYRKAIALKPDLESTRKKLAKMTQ</sequence>
<reference evidence="3 4" key="1">
    <citation type="submission" date="2018-10" db="EMBL/GenBank/DDBJ databases">
        <title>Genome sequencing of Mucilaginibacter sp. HYN0043.</title>
        <authorList>
            <person name="Kim M."/>
            <person name="Yi H."/>
        </authorList>
    </citation>
    <scope>NUCLEOTIDE SEQUENCE [LARGE SCALE GENOMIC DNA]</scope>
    <source>
        <strain evidence="3 4">HYN0043</strain>
    </source>
</reference>
<proteinExistence type="predicted"/>
<dbReference type="PROSITE" id="PS50005">
    <property type="entry name" value="TPR"/>
    <property type="match status" value="1"/>
</dbReference>
<protein>
    <submittedName>
        <fullName evidence="3">Uncharacterized protein</fullName>
    </submittedName>
</protein>
<dbReference type="SMART" id="SM00028">
    <property type="entry name" value="TPR"/>
    <property type="match status" value="1"/>
</dbReference>
<dbReference type="InterPro" id="IPR011990">
    <property type="entry name" value="TPR-like_helical_dom_sf"/>
</dbReference>
<dbReference type="InterPro" id="IPR050583">
    <property type="entry name" value="Mycobacterial_A85_antigen"/>
</dbReference>
<evidence type="ECO:0000256" key="2">
    <source>
        <dbReference type="SAM" id="SignalP"/>
    </source>
</evidence>
<evidence type="ECO:0000313" key="3">
    <source>
        <dbReference type="EMBL" id="AYL95178.1"/>
    </source>
</evidence>
<keyword evidence="1" id="KW-0802">TPR repeat</keyword>
<dbReference type="SUPFAM" id="SSF53474">
    <property type="entry name" value="alpha/beta-Hydrolases"/>
    <property type="match status" value="1"/>
</dbReference>